<proteinExistence type="predicted"/>
<comment type="caution">
    <text evidence="1">The sequence shown here is derived from an EMBL/GenBank/DDBJ whole genome shotgun (WGS) entry which is preliminary data.</text>
</comment>
<organism evidence="1 2">
    <name type="scientific">Candidatus Enterococcus moelleringii</name>
    <dbReference type="NCBI Taxonomy" id="2815325"/>
    <lineage>
        <taxon>Bacteria</taxon>
        <taxon>Bacillati</taxon>
        <taxon>Bacillota</taxon>
        <taxon>Bacilli</taxon>
        <taxon>Lactobacillales</taxon>
        <taxon>Enterococcaceae</taxon>
        <taxon>Enterococcus</taxon>
    </lineage>
</organism>
<accession>A0ABS3L8U0</accession>
<dbReference type="RefSeq" id="WP_207672972.1">
    <property type="nucleotide sequence ID" value="NZ_JAFREM010000012.1"/>
</dbReference>
<evidence type="ECO:0000313" key="1">
    <source>
        <dbReference type="EMBL" id="MBO1306043.1"/>
    </source>
</evidence>
<dbReference type="Proteomes" id="UP000664601">
    <property type="component" value="Unassembled WGS sequence"/>
</dbReference>
<protein>
    <submittedName>
        <fullName evidence="1">Uncharacterized protein</fullName>
    </submittedName>
</protein>
<evidence type="ECO:0000313" key="2">
    <source>
        <dbReference type="Proteomes" id="UP000664601"/>
    </source>
</evidence>
<gene>
    <name evidence="1" type="ORF">JZO70_07715</name>
</gene>
<sequence>MMSRDVQVEDKLVEIFKIRTSFDLNDCIDYWEESFFGSELSFTTREVALAFLDIRDEFGVMIPRYFMNGRGCITFRRVLNKVKSEL</sequence>
<dbReference type="EMBL" id="JAFREM010000012">
    <property type="protein sequence ID" value="MBO1306043.1"/>
    <property type="molecule type" value="Genomic_DNA"/>
</dbReference>
<name>A0ABS3L8U0_9ENTE</name>
<reference evidence="1 2" key="1">
    <citation type="submission" date="2021-03" db="EMBL/GenBank/DDBJ databases">
        <title>Enterococcal diversity collection.</title>
        <authorList>
            <person name="Gilmore M.S."/>
            <person name="Schwartzman J."/>
            <person name="Van Tyne D."/>
            <person name="Martin M."/>
            <person name="Earl A.M."/>
            <person name="Manson A.L."/>
            <person name="Straub T."/>
            <person name="Salamzade R."/>
            <person name="Saavedra J."/>
            <person name="Lebreton F."/>
            <person name="Prichula J."/>
            <person name="Schaufler K."/>
            <person name="Gaca A."/>
            <person name="Sgardioli B."/>
            <person name="Wagenaar J."/>
            <person name="Strong T."/>
        </authorList>
    </citation>
    <scope>NUCLEOTIDE SEQUENCE [LARGE SCALE GENOMIC DNA]</scope>
    <source>
        <strain evidence="1 2">669A</strain>
    </source>
</reference>
<keyword evidence="2" id="KW-1185">Reference proteome</keyword>